<feature type="domain" description="Polymerase beta nucleotidyltransferase" evidence="1">
    <location>
        <begin position="11"/>
        <end position="97"/>
    </location>
</feature>
<dbReference type="SUPFAM" id="SSF81301">
    <property type="entry name" value="Nucleotidyltransferase"/>
    <property type="match status" value="1"/>
</dbReference>
<evidence type="ECO:0000313" key="2">
    <source>
        <dbReference type="EMBL" id="RLV61401.1"/>
    </source>
</evidence>
<dbReference type="RefSeq" id="WP_121837222.1">
    <property type="nucleotide sequence ID" value="NZ_ML014754.1"/>
</dbReference>
<dbReference type="InterPro" id="IPR043519">
    <property type="entry name" value="NT_sf"/>
</dbReference>
<dbReference type="EMBL" id="QZEI01000003">
    <property type="protein sequence ID" value="RLV61401.1"/>
    <property type="molecule type" value="Genomic_DNA"/>
</dbReference>
<dbReference type="InterPro" id="IPR052930">
    <property type="entry name" value="TA_antitoxin_MntA"/>
</dbReference>
<dbReference type="PANTHER" id="PTHR43852">
    <property type="entry name" value="NUCLEOTIDYLTRANSFERASE"/>
    <property type="match status" value="1"/>
</dbReference>
<dbReference type="CDD" id="cd05403">
    <property type="entry name" value="NT_KNTase_like"/>
    <property type="match status" value="1"/>
</dbReference>
<dbReference type="InterPro" id="IPR041633">
    <property type="entry name" value="Polbeta"/>
</dbReference>
<gene>
    <name evidence="2" type="ORF">D5018_01550</name>
</gene>
<dbReference type="Proteomes" id="UP000281474">
    <property type="component" value="Unassembled WGS sequence"/>
</dbReference>
<protein>
    <submittedName>
        <fullName evidence="2">Nucleotidyltransferase domain-containing protein</fullName>
    </submittedName>
</protein>
<dbReference type="PANTHER" id="PTHR43852:SF2">
    <property type="entry name" value="PROTEIN ADENYLYLTRANSFERASE MNTA"/>
    <property type="match status" value="1"/>
</dbReference>
<accession>A0A3L8Q193</accession>
<dbReference type="NCBIfam" id="NF047752">
    <property type="entry name" value="MntA_antitoxin"/>
    <property type="match status" value="1"/>
</dbReference>
<proteinExistence type="predicted"/>
<reference evidence="2 3" key="1">
    <citation type="submission" date="2018-09" db="EMBL/GenBank/DDBJ databases">
        <title>Phylogeny of the Shewanellaceae, and recommendation for two new genera, Pseudoshewanella and Parashewanella.</title>
        <authorList>
            <person name="Wang G."/>
        </authorList>
    </citation>
    <scope>NUCLEOTIDE SEQUENCE [LARGE SCALE GENOMIC DNA]</scope>
    <source>
        <strain evidence="2 3">C51</strain>
    </source>
</reference>
<dbReference type="Gene3D" id="3.30.460.10">
    <property type="entry name" value="Beta Polymerase, domain 2"/>
    <property type="match status" value="1"/>
</dbReference>
<organism evidence="2 3">
    <name type="scientific">Parashewanella curva</name>
    <dbReference type="NCBI Taxonomy" id="2338552"/>
    <lineage>
        <taxon>Bacteria</taxon>
        <taxon>Pseudomonadati</taxon>
        <taxon>Pseudomonadota</taxon>
        <taxon>Gammaproteobacteria</taxon>
        <taxon>Alteromonadales</taxon>
        <taxon>Shewanellaceae</taxon>
        <taxon>Parashewanella</taxon>
    </lineage>
</organism>
<evidence type="ECO:0000259" key="1">
    <source>
        <dbReference type="Pfam" id="PF18765"/>
    </source>
</evidence>
<keyword evidence="3" id="KW-1185">Reference proteome</keyword>
<dbReference type="AlphaFoldDB" id="A0A3L8Q193"/>
<dbReference type="GO" id="GO:0016740">
    <property type="term" value="F:transferase activity"/>
    <property type="evidence" value="ECO:0007669"/>
    <property type="project" value="UniProtKB-KW"/>
</dbReference>
<sequence length="128" mass="14643">MNRNFKPIIVKHLTSTLDNVKLIYLFGSMSNGSDRYSSDIDIAVLCNEPVDKLMLWNCAQDLAIQFGRDVDLIDLTSCSTVLAMQVTQTGELLYGSEPDDFRFNLKTMSMYQRLQEERKLIVDSFYLG</sequence>
<keyword evidence="2" id="KW-0808">Transferase</keyword>
<name>A0A3L8Q193_9GAMM</name>
<evidence type="ECO:0000313" key="3">
    <source>
        <dbReference type="Proteomes" id="UP000281474"/>
    </source>
</evidence>
<dbReference type="Pfam" id="PF18765">
    <property type="entry name" value="Polbeta"/>
    <property type="match status" value="1"/>
</dbReference>
<comment type="caution">
    <text evidence="2">The sequence shown here is derived from an EMBL/GenBank/DDBJ whole genome shotgun (WGS) entry which is preliminary data.</text>
</comment>
<dbReference type="OrthoDB" id="9793109at2"/>